<evidence type="ECO:0000256" key="1">
    <source>
        <dbReference type="SAM" id="Phobius"/>
    </source>
</evidence>
<dbReference type="AlphaFoldDB" id="A0A1H4PLR2"/>
<keyword evidence="1" id="KW-0472">Membrane</keyword>
<accession>A0A1H4PLR2</accession>
<evidence type="ECO:0008006" key="4">
    <source>
        <dbReference type="Google" id="ProtNLM"/>
    </source>
</evidence>
<dbReference type="Pfam" id="PF11292">
    <property type="entry name" value="DUF3093"/>
    <property type="match status" value="1"/>
</dbReference>
<proteinExistence type="predicted"/>
<keyword evidence="1" id="KW-1133">Transmembrane helix</keyword>
<organism evidence="2 3">
    <name type="scientific">Arthrobacter woluwensis</name>
    <dbReference type="NCBI Taxonomy" id="156980"/>
    <lineage>
        <taxon>Bacteria</taxon>
        <taxon>Bacillati</taxon>
        <taxon>Actinomycetota</taxon>
        <taxon>Actinomycetes</taxon>
        <taxon>Micrococcales</taxon>
        <taxon>Micrococcaceae</taxon>
        <taxon>Arthrobacter</taxon>
    </lineage>
</organism>
<dbReference type="InterPro" id="IPR021443">
    <property type="entry name" value="DUF3093"/>
</dbReference>
<gene>
    <name evidence="2" type="ORF">SAMN04489745_2014</name>
</gene>
<keyword evidence="1" id="KW-0812">Transmembrane</keyword>
<evidence type="ECO:0000313" key="2">
    <source>
        <dbReference type="EMBL" id="SEC08230.1"/>
    </source>
</evidence>
<dbReference type="Proteomes" id="UP000182652">
    <property type="component" value="Unassembled WGS sequence"/>
</dbReference>
<dbReference type="RefSeq" id="WP_066212268.1">
    <property type="nucleotide sequence ID" value="NZ_FNSN01000003.1"/>
</dbReference>
<feature type="transmembrane region" description="Helical" evidence="1">
    <location>
        <begin position="32"/>
        <end position="65"/>
    </location>
</feature>
<evidence type="ECO:0000313" key="3">
    <source>
        <dbReference type="Proteomes" id="UP000182652"/>
    </source>
</evidence>
<dbReference type="STRING" id="156980.SAMN04489745_2014"/>
<name>A0A1H4PLR2_9MICC</name>
<sequence>MPSTNTGPAMPSDASTTPALFSERLWPGPGAWIIVAVLSLAGILVLAPIGIGYGIAAAIVIFLLVGGALYANTPRIEVTATEFRAGKAVIDRAFLGEVQAFSHDEAFQERGPRLNGLAFLCIRGWVDPVVRVEITDPEDETPYWLVSTRRPQQLVAALSS</sequence>
<reference evidence="2 3" key="1">
    <citation type="submission" date="2016-10" db="EMBL/GenBank/DDBJ databases">
        <authorList>
            <person name="de Groot N.N."/>
        </authorList>
    </citation>
    <scope>NUCLEOTIDE SEQUENCE [LARGE SCALE GENOMIC DNA]</scope>
    <source>
        <strain evidence="2 3">DSM 10495</strain>
    </source>
</reference>
<dbReference type="EMBL" id="FNSN01000003">
    <property type="protein sequence ID" value="SEC08230.1"/>
    <property type="molecule type" value="Genomic_DNA"/>
</dbReference>
<protein>
    <recommendedName>
        <fullName evidence="4">DUF3093 domain-containing protein</fullName>
    </recommendedName>
</protein>
<keyword evidence="3" id="KW-1185">Reference proteome</keyword>